<dbReference type="InterPro" id="IPR010982">
    <property type="entry name" value="Lambda_DNA-bd_dom_sf"/>
</dbReference>
<dbReference type="SUPFAM" id="SSF47413">
    <property type="entry name" value="lambda repressor-like DNA-binding domains"/>
    <property type="match status" value="1"/>
</dbReference>
<dbReference type="InterPro" id="IPR001387">
    <property type="entry name" value="Cro/C1-type_HTH"/>
</dbReference>
<dbReference type="PANTHER" id="PTHR35010:SF4">
    <property type="entry name" value="BLL5781 PROTEIN"/>
    <property type="match status" value="1"/>
</dbReference>
<feature type="domain" description="HTH cro/C1-type" evidence="1">
    <location>
        <begin position="24"/>
        <end position="78"/>
    </location>
</feature>
<name>A0ABS3KGW5_9PROT</name>
<evidence type="ECO:0000259" key="1">
    <source>
        <dbReference type="PROSITE" id="PS50943"/>
    </source>
</evidence>
<dbReference type="PANTHER" id="PTHR35010">
    <property type="entry name" value="BLL4672 PROTEIN-RELATED"/>
    <property type="match status" value="1"/>
</dbReference>
<dbReference type="Proteomes" id="UP001518990">
    <property type="component" value="Unassembled WGS sequence"/>
</dbReference>
<dbReference type="Gene3D" id="1.10.260.40">
    <property type="entry name" value="lambda repressor-like DNA-binding domains"/>
    <property type="match status" value="1"/>
</dbReference>
<gene>
    <name evidence="2" type="ORF">IAI60_19080</name>
</gene>
<reference evidence="2 3" key="1">
    <citation type="submission" date="2020-09" db="EMBL/GenBank/DDBJ databases">
        <title>Roseomonas.</title>
        <authorList>
            <person name="Zhu W."/>
        </authorList>
    </citation>
    <scope>NUCLEOTIDE SEQUENCE [LARGE SCALE GENOMIC DNA]</scope>
    <source>
        <strain evidence="2 3">1311</strain>
    </source>
</reference>
<accession>A0ABS3KGW5</accession>
<dbReference type="PROSITE" id="PS50943">
    <property type="entry name" value="HTH_CROC1"/>
    <property type="match status" value="1"/>
</dbReference>
<dbReference type="Pfam" id="PF17765">
    <property type="entry name" value="MLTR_LBD"/>
    <property type="match status" value="1"/>
</dbReference>
<dbReference type="InterPro" id="IPR041413">
    <property type="entry name" value="MLTR_LBD"/>
</dbReference>
<evidence type="ECO:0000313" key="3">
    <source>
        <dbReference type="Proteomes" id="UP001518990"/>
    </source>
</evidence>
<proteinExistence type="predicted"/>
<organism evidence="2 3">
    <name type="scientific">Roseomonas marmotae</name>
    <dbReference type="NCBI Taxonomy" id="2768161"/>
    <lineage>
        <taxon>Bacteria</taxon>
        <taxon>Pseudomonadati</taxon>
        <taxon>Pseudomonadota</taxon>
        <taxon>Alphaproteobacteria</taxon>
        <taxon>Acetobacterales</taxon>
        <taxon>Roseomonadaceae</taxon>
        <taxon>Roseomonas</taxon>
    </lineage>
</organism>
<protein>
    <submittedName>
        <fullName evidence="2">Helix-turn-helix transcriptional regulator</fullName>
    </submittedName>
</protein>
<dbReference type="CDD" id="cd00093">
    <property type="entry name" value="HTH_XRE"/>
    <property type="match status" value="1"/>
</dbReference>
<comment type="caution">
    <text evidence="2">The sequence shown here is derived from an EMBL/GenBank/DDBJ whole genome shotgun (WGS) entry which is preliminary data.</text>
</comment>
<sequence length="279" mass="30524">MARRRGIARLPGMSITQPTVGDLLREWRLRRRRSQLDLALDAEVSTRHLSYVETGRASASREMLLRLAEHLGMPLRQRNQLLMAGGFAPHYPERPLQAPDMAAARGAVEAILKGHEPFPALAVDRHWHLLAANDAVAPLLAGAAPELLAPPVNVLRLSLHPRGLAPWIENLPEWRAHLLERLRAQIDQSGDPVLAALHVELSAYPCPPAGQAEPMGGIAVPLRIRPPGQDRALSFLSTTTVFGTPVDVTLSELALECFYPADEATRRALTATVRTEPSS</sequence>
<dbReference type="Gene3D" id="3.30.450.180">
    <property type="match status" value="1"/>
</dbReference>
<evidence type="ECO:0000313" key="2">
    <source>
        <dbReference type="EMBL" id="MBO1076723.1"/>
    </source>
</evidence>
<dbReference type="SMART" id="SM00530">
    <property type="entry name" value="HTH_XRE"/>
    <property type="match status" value="1"/>
</dbReference>
<keyword evidence="3" id="KW-1185">Reference proteome</keyword>
<dbReference type="EMBL" id="JACTNF010000028">
    <property type="protein sequence ID" value="MBO1076723.1"/>
    <property type="molecule type" value="Genomic_DNA"/>
</dbReference>
<dbReference type="Pfam" id="PF13560">
    <property type="entry name" value="HTH_31"/>
    <property type="match status" value="1"/>
</dbReference>